<dbReference type="InParanoid" id="B9RSC9"/>
<feature type="non-terminal residue" evidence="1">
    <location>
        <position position="68"/>
    </location>
</feature>
<evidence type="ECO:0000313" key="2">
    <source>
        <dbReference type="Proteomes" id="UP000008311"/>
    </source>
</evidence>
<name>B9RSC9_RICCO</name>
<reference evidence="2" key="1">
    <citation type="journal article" date="2010" name="Nat. Biotechnol.">
        <title>Draft genome sequence of the oilseed species Ricinus communis.</title>
        <authorList>
            <person name="Chan A.P."/>
            <person name="Crabtree J."/>
            <person name="Zhao Q."/>
            <person name="Lorenzi H."/>
            <person name="Orvis J."/>
            <person name="Puiu D."/>
            <person name="Melake-Berhan A."/>
            <person name="Jones K.M."/>
            <person name="Redman J."/>
            <person name="Chen G."/>
            <person name="Cahoon E.B."/>
            <person name="Gedil M."/>
            <person name="Stanke M."/>
            <person name="Haas B.J."/>
            <person name="Wortman J.R."/>
            <person name="Fraser-Liggett C.M."/>
            <person name="Ravel J."/>
            <person name="Rabinowicz P.D."/>
        </authorList>
    </citation>
    <scope>NUCLEOTIDE SEQUENCE [LARGE SCALE GENOMIC DNA]</scope>
    <source>
        <strain evidence="2">cv. Hale</strain>
    </source>
</reference>
<accession>B9RSC9</accession>
<protein>
    <recommendedName>
        <fullName evidence="3">Reverse transcriptase domain-containing protein</fullName>
    </recommendedName>
</protein>
<dbReference type="STRING" id="3988.B9RSC9"/>
<dbReference type="EMBL" id="EQ973810">
    <property type="protein sequence ID" value="EEF45667.1"/>
    <property type="molecule type" value="Genomic_DNA"/>
</dbReference>
<dbReference type="AlphaFoldDB" id="B9RSC9"/>
<sequence length="68" mass="7931">MKEAIRMVLESIYDSEFPDTSHFRSGRGCHSGGKKIRKCEDQFYEANALRVKIDVLIPPKMYQTTIYM</sequence>
<gene>
    <name evidence="1" type="ORF">RCOM_1241050</name>
</gene>
<dbReference type="eggNOG" id="KOG4768">
    <property type="taxonomic scope" value="Eukaryota"/>
</dbReference>
<evidence type="ECO:0008006" key="3">
    <source>
        <dbReference type="Google" id="ProtNLM"/>
    </source>
</evidence>
<keyword evidence="2" id="KW-1185">Reference proteome</keyword>
<proteinExistence type="predicted"/>
<organism evidence="1 2">
    <name type="scientific">Ricinus communis</name>
    <name type="common">Castor bean</name>
    <dbReference type="NCBI Taxonomy" id="3988"/>
    <lineage>
        <taxon>Eukaryota</taxon>
        <taxon>Viridiplantae</taxon>
        <taxon>Streptophyta</taxon>
        <taxon>Embryophyta</taxon>
        <taxon>Tracheophyta</taxon>
        <taxon>Spermatophyta</taxon>
        <taxon>Magnoliopsida</taxon>
        <taxon>eudicotyledons</taxon>
        <taxon>Gunneridae</taxon>
        <taxon>Pentapetalae</taxon>
        <taxon>rosids</taxon>
        <taxon>fabids</taxon>
        <taxon>Malpighiales</taxon>
        <taxon>Euphorbiaceae</taxon>
        <taxon>Acalyphoideae</taxon>
        <taxon>Acalypheae</taxon>
        <taxon>Ricinus</taxon>
    </lineage>
</organism>
<evidence type="ECO:0000313" key="1">
    <source>
        <dbReference type="EMBL" id="EEF45667.1"/>
    </source>
</evidence>
<dbReference type="Proteomes" id="UP000008311">
    <property type="component" value="Unassembled WGS sequence"/>
</dbReference>